<evidence type="ECO:0000256" key="1">
    <source>
        <dbReference type="RuleBase" id="RU364032"/>
    </source>
</evidence>
<evidence type="ECO:0000313" key="4">
    <source>
        <dbReference type="EMBL" id="CAG8654223.1"/>
    </source>
</evidence>
<reference evidence="4" key="1">
    <citation type="submission" date="2021-06" db="EMBL/GenBank/DDBJ databases">
        <authorList>
            <person name="Kallberg Y."/>
            <person name="Tangrot J."/>
            <person name="Rosling A."/>
        </authorList>
    </citation>
    <scope>NUCLEOTIDE SEQUENCE</scope>
    <source>
        <strain evidence="4">IN212</strain>
    </source>
</reference>
<feature type="region of interest" description="Disordered" evidence="2">
    <location>
        <begin position="1"/>
        <end position="29"/>
    </location>
</feature>
<evidence type="ECO:0000259" key="3">
    <source>
        <dbReference type="Pfam" id="PF03813"/>
    </source>
</evidence>
<gene>
    <name evidence="4" type="ORF">RFULGI_LOCUS8590</name>
</gene>
<keyword evidence="1" id="KW-0687">Ribonucleoprotein</keyword>
<dbReference type="InterPro" id="IPR035082">
    <property type="entry name" value="Nrap_D1"/>
</dbReference>
<keyword evidence="1" id="KW-0698">rRNA processing</keyword>
<dbReference type="OrthoDB" id="10251401at2759"/>
<accession>A0A9N9DZP9</accession>
<comment type="caution">
    <text evidence="4">The sequence shown here is derived from an EMBL/GenBank/DDBJ whole genome shotgun (WGS) entry which is preliminary data.</text>
</comment>
<dbReference type="GO" id="GO:0003723">
    <property type="term" value="F:RNA binding"/>
    <property type="evidence" value="ECO:0007669"/>
    <property type="project" value="UniProtKB-KW"/>
</dbReference>
<dbReference type="GO" id="GO:0034456">
    <property type="term" value="C:UTP-C complex"/>
    <property type="evidence" value="ECO:0007669"/>
    <property type="project" value="TreeGrafter"/>
</dbReference>
<sequence>MQDVQSNNTSDIWLDEPSDNVGNGNDISVEAHKGNVKSENISSIHKPPTNEEIQGLKETSDLYKSNLFKLQIDELLSEVSIDFSKTASLENTLHKLKEIFENINDKPDLSIAEVKSMLLKKHGITIPFPDPQPSDDVKYQFGFKKPAAFYLVGSYPLKSVVRNFSALNFVIRILPCIPMDVFSPQRLSPSRNNIRPQHFQNLGQIPQQQSIDSLPPTPQYNSAILKDMHCVSHLNLLYKNSKDCPAFNDACKLAKVWLHQRGIGGDEDGWRKKLANGYSSYQLVKGTMDFLARIAMEYFNENEADRFEALFLQKVNDTKLRYDNVA</sequence>
<feature type="compositionally biased region" description="Polar residues" evidence="2">
    <location>
        <begin position="1"/>
        <end position="11"/>
    </location>
</feature>
<dbReference type="GO" id="GO:0032545">
    <property type="term" value="C:CURI complex"/>
    <property type="evidence" value="ECO:0007669"/>
    <property type="project" value="TreeGrafter"/>
</dbReference>
<protein>
    <recommendedName>
        <fullName evidence="1">U3 small nucleolar RNA-associated protein 22</fullName>
    </recommendedName>
</protein>
<dbReference type="AlphaFoldDB" id="A0A9N9DZP9"/>
<keyword evidence="5" id="KW-1185">Reference proteome</keyword>
<dbReference type="Pfam" id="PF03813">
    <property type="entry name" value="Nrap"/>
    <property type="match status" value="1"/>
</dbReference>
<dbReference type="EMBL" id="CAJVPZ010014055">
    <property type="protein sequence ID" value="CAG8654223.1"/>
    <property type="molecule type" value="Genomic_DNA"/>
</dbReference>
<dbReference type="GO" id="GO:0006409">
    <property type="term" value="P:tRNA export from nucleus"/>
    <property type="evidence" value="ECO:0007669"/>
    <property type="project" value="TreeGrafter"/>
</dbReference>
<dbReference type="Gene3D" id="1.10.1410.10">
    <property type="match status" value="2"/>
</dbReference>
<dbReference type="GO" id="GO:0006364">
    <property type="term" value="P:rRNA processing"/>
    <property type="evidence" value="ECO:0007669"/>
    <property type="project" value="UniProtKB-KW"/>
</dbReference>
<dbReference type="GO" id="GO:0032040">
    <property type="term" value="C:small-subunit processome"/>
    <property type="evidence" value="ECO:0007669"/>
    <property type="project" value="TreeGrafter"/>
</dbReference>
<feature type="domain" description="Nrap protein" evidence="3">
    <location>
        <begin position="162"/>
        <end position="242"/>
    </location>
</feature>
<evidence type="ECO:0000256" key="2">
    <source>
        <dbReference type="SAM" id="MobiDB-lite"/>
    </source>
</evidence>
<dbReference type="PANTHER" id="PTHR17972">
    <property type="entry name" value="NUCLEOLAR RNA-ASSOCIATED PROTEIN"/>
    <property type="match status" value="1"/>
</dbReference>
<dbReference type="InterPro" id="IPR005554">
    <property type="entry name" value="NOL6/Upt22"/>
</dbReference>
<dbReference type="Proteomes" id="UP000789396">
    <property type="component" value="Unassembled WGS sequence"/>
</dbReference>
<proteinExistence type="inferred from homology"/>
<name>A0A9N9DZP9_9GLOM</name>
<keyword evidence="1" id="KW-0539">Nucleus</keyword>
<comment type="similarity">
    <text evidence="1">Belongs to the NRAP family.</text>
</comment>
<organism evidence="4 5">
    <name type="scientific">Racocetra fulgida</name>
    <dbReference type="NCBI Taxonomy" id="60492"/>
    <lineage>
        <taxon>Eukaryota</taxon>
        <taxon>Fungi</taxon>
        <taxon>Fungi incertae sedis</taxon>
        <taxon>Mucoromycota</taxon>
        <taxon>Glomeromycotina</taxon>
        <taxon>Glomeromycetes</taxon>
        <taxon>Diversisporales</taxon>
        <taxon>Gigasporaceae</taxon>
        <taxon>Racocetra</taxon>
    </lineage>
</organism>
<comment type="subcellular location">
    <subcellularLocation>
        <location evidence="1">Nucleus</location>
        <location evidence="1">Nucleolus</location>
    </subcellularLocation>
</comment>
<evidence type="ECO:0000313" key="5">
    <source>
        <dbReference type="Proteomes" id="UP000789396"/>
    </source>
</evidence>
<keyword evidence="1" id="KW-0690">Ribosome biogenesis</keyword>
<keyword evidence="1" id="KW-0694">RNA-binding</keyword>
<feature type="non-terminal residue" evidence="4">
    <location>
        <position position="1"/>
    </location>
</feature>
<dbReference type="PANTHER" id="PTHR17972:SF0">
    <property type="entry name" value="NUCLEOLAR PROTEIN 6"/>
    <property type="match status" value="1"/>
</dbReference>